<protein>
    <submittedName>
        <fullName evidence="2">Group II intron maturase-specific domain-containing protein</fullName>
    </submittedName>
</protein>
<evidence type="ECO:0000313" key="2">
    <source>
        <dbReference type="EMBL" id="MFD2935106.1"/>
    </source>
</evidence>
<comment type="caution">
    <text evidence="2">The sequence shown here is derived from an EMBL/GenBank/DDBJ whole genome shotgun (WGS) entry which is preliminary data.</text>
</comment>
<reference evidence="3" key="1">
    <citation type="journal article" date="2019" name="Int. J. Syst. Evol. Microbiol.">
        <title>The Global Catalogue of Microorganisms (GCM) 10K type strain sequencing project: providing services to taxonomists for standard genome sequencing and annotation.</title>
        <authorList>
            <consortium name="The Broad Institute Genomics Platform"/>
            <consortium name="The Broad Institute Genome Sequencing Center for Infectious Disease"/>
            <person name="Wu L."/>
            <person name="Ma J."/>
        </authorList>
    </citation>
    <scope>NUCLEOTIDE SEQUENCE [LARGE SCALE GENOMIC DNA]</scope>
    <source>
        <strain evidence="3">KCTC 52490</strain>
    </source>
</reference>
<evidence type="ECO:0000259" key="1">
    <source>
        <dbReference type="Pfam" id="PF08388"/>
    </source>
</evidence>
<dbReference type="InterPro" id="IPR013597">
    <property type="entry name" value="Mat_intron_G2"/>
</dbReference>
<gene>
    <name evidence="2" type="ORF">ACFS25_15040</name>
</gene>
<dbReference type="Pfam" id="PF08388">
    <property type="entry name" value="GIIM"/>
    <property type="match status" value="1"/>
</dbReference>
<name>A0ABW6AHY6_9BACT</name>
<evidence type="ECO:0000313" key="3">
    <source>
        <dbReference type="Proteomes" id="UP001597512"/>
    </source>
</evidence>
<organism evidence="2 3">
    <name type="scientific">Spirosoma flavum</name>
    <dbReference type="NCBI Taxonomy" id="2048557"/>
    <lineage>
        <taxon>Bacteria</taxon>
        <taxon>Pseudomonadati</taxon>
        <taxon>Bacteroidota</taxon>
        <taxon>Cytophagia</taxon>
        <taxon>Cytophagales</taxon>
        <taxon>Cytophagaceae</taxon>
        <taxon>Spirosoma</taxon>
    </lineage>
</organism>
<keyword evidence="3" id="KW-1185">Reference proteome</keyword>
<proteinExistence type="predicted"/>
<accession>A0ABW6AHY6</accession>
<dbReference type="EMBL" id="JBHUOM010000012">
    <property type="protein sequence ID" value="MFD2935106.1"/>
    <property type="molecule type" value="Genomic_DNA"/>
</dbReference>
<dbReference type="Proteomes" id="UP001597512">
    <property type="component" value="Unassembled WGS sequence"/>
</dbReference>
<feature type="domain" description="Group II intron maturase-specific" evidence="1">
    <location>
        <begin position="2"/>
        <end position="32"/>
    </location>
</feature>
<dbReference type="RefSeq" id="WP_381502394.1">
    <property type="nucleotide sequence ID" value="NZ_JBHUOM010000012.1"/>
</dbReference>
<sequence>MSSKHFTRLTHIIFRKLRRWAQRRHPRKRATGFANNTGALARKAGVLRRQTKALLSSNIEIRISLGSSK</sequence>